<dbReference type="EMBL" id="ABEU02000008">
    <property type="protein sequence ID" value="PNR50023.1"/>
    <property type="molecule type" value="Genomic_DNA"/>
</dbReference>
<dbReference type="Pfam" id="PF26639">
    <property type="entry name" value="Het-6_barrel"/>
    <property type="match status" value="1"/>
</dbReference>
<dbReference type="InterPro" id="IPR010730">
    <property type="entry name" value="HET"/>
</dbReference>
<gene>
    <name evidence="3" type="primary">LOC112285579</name>
    <name evidence="2" type="ORF">PHYPA_011920</name>
</gene>
<evidence type="ECO:0000313" key="3">
    <source>
        <dbReference type="EnsemblPlants" id="PAC:32965613.CDS.1"/>
    </source>
</evidence>
<accession>A0A2K1K8C4</accession>
<protein>
    <recommendedName>
        <fullName evidence="1">Heterokaryon incompatibility domain-containing protein</fullName>
    </recommendedName>
</protein>
<dbReference type="Gramene" id="Pp3c8_22202V3.1">
    <property type="protein sequence ID" value="PAC:32965613.CDS.1"/>
    <property type="gene ID" value="Pp3c8_22202"/>
</dbReference>
<reference evidence="2 4" key="1">
    <citation type="journal article" date="2008" name="Science">
        <title>The Physcomitrella genome reveals evolutionary insights into the conquest of land by plants.</title>
        <authorList>
            <person name="Rensing S."/>
            <person name="Lang D."/>
            <person name="Zimmer A."/>
            <person name="Terry A."/>
            <person name="Salamov A."/>
            <person name="Shapiro H."/>
            <person name="Nishiyama T."/>
            <person name="Perroud P.-F."/>
            <person name="Lindquist E."/>
            <person name="Kamisugi Y."/>
            <person name="Tanahashi T."/>
            <person name="Sakakibara K."/>
            <person name="Fujita T."/>
            <person name="Oishi K."/>
            <person name="Shin-I T."/>
            <person name="Kuroki Y."/>
            <person name="Toyoda A."/>
            <person name="Suzuki Y."/>
            <person name="Hashimoto A."/>
            <person name="Yamaguchi K."/>
            <person name="Sugano A."/>
            <person name="Kohara Y."/>
            <person name="Fujiyama A."/>
            <person name="Anterola A."/>
            <person name="Aoki S."/>
            <person name="Ashton N."/>
            <person name="Barbazuk W.B."/>
            <person name="Barker E."/>
            <person name="Bennetzen J."/>
            <person name="Bezanilla M."/>
            <person name="Blankenship R."/>
            <person name="Cho S.H."/>
            <person name="Dutcher S."/>
            <person name="Estelle M."/>
            <person name="Fawcett J.A."/>
            <person name="Gundlach H."/>
            <person name="Hanada K."/>
            <person name="Heyl A."/>
            <person name="Hicks K.A."/>
            <person name="Hugh J."/>
            <person name="Lohr M."/>
            <person name="Mayer K."/>
            <person name="Melkozernov A."/>
            <person name="Murata T."/>
            <person name="Nelson D."/>
            <person name="Pils B."/>
            <person name="Prigge M."/>
            <person name="Reiss B."/>
            <person name="Renner T."/>
            <person name="Rombauts S."/>
            <person name="Rushton P."/>
            <person name="Sanderfoot A."/>
            <person name="Schween G."/>
            <person name="Shiu S.-H."/>
            <person name="Stueber K."/>
            <person name="Theodoulou F.L."/>
            <person name="Tu H."/>
            <person name="Van de Peer Y."/>
            <person name="Verrier P.J."/>
            <person name="Waters E."/>
            <person name="Wood A."/>
            <person name="Yang L."/>
            <person name="Cove D."/>
            <person name="Cuming A."/>
            <person name="Hasebe M."/>
            <person name="Lucas S."/>
            <person name="Mishler D.B."/>
            <person name="Reski R."/>
            <person name="Grigoriev I."/>
            <person name="Quatrano R.S."/>
            <person name="Boore J.L."/>
        </authorList>
    </citation>
    <scope>NUCLEOTIDE SEQUENCE [LARGE SCALE GENOMIC DNA]</scope>
    <source>
        <strain evidence="3 4">cv. Gransden 2004</strain>
    </source>
</reference>
<dbReference type="Pfam" id="PF06985">
    <property type="entry name" value="HET"/>
    <property type="match status" value="1"/>
</dbReference>
<dbReference type="OrthoDB" id="3477286at2759"/>
<dbReference type="Gramene" id="Pp3c8_22202V3.2">
    <property type="protein sequence ID" value="PAC:32965614.CDS.1"/>
    <property type="gene ID" value="Pp3c8_22202"/>
</dbReference>
<keyword evidence="4" id="KW-1185">Reference proteome</keyword>
<dbReference type="EnsemblPlants" id="Pp3c8_22200V3.1">
    <property type="protein sequence ID" value="PAC:32965892.CDS.1"/>
    <property type="gene ID" value="Pp3c8_22200"/>
</dbReference>
<reference evidence="2 4" key="2">
    <citation type="journal article" date="2018" name="Plant J.">
        <title>The Physcomitrella patens chromosome-scale assembly reveals moss genome structure and evolution.</title>
        <authorList>
            <person name="Lang D."/>
            <person name="Ullrich K.K."/>
            <person name="Murat F."/>
            <person name="Fuchs J."/>
            <person name="Jenkins J."/>
            <person name="Haas F.B."/>
            <person name="Piednoel M."/>
            <person name="Gundlach H."/>
            <person name="Van Bel M."/>
            <person name="Meyberg R."/>
            <person name="Vives C."/>
            <person name="Morata J."/>
            <person name="Symeonidi A."/>
            <person name="Hiss M."/>
            <person name="Muchero W."/>
            <person name="Kamisugi Y."/>
            <person name="Saleh O."/>
            <person name="Blanc G."/>
            <person name="Decker E.L."/>
            <person name="van Gessel N."/>
            <person name="Grimwood J."/>
            <person name="Hayes R.D."/>
            <person name="Graham S.W."/>
            <person name="Gunter L.E."/>
            <person name="McDaniel S.F."/>
            <person name="Hoernstein S.N.W."/>
            <person name="Larsson A."/>
            <person name="Li F.W."/>
            <person name="Perroud P.F."/>
            <person name="Phillips J."/>
            <person name="Ranjan P."/>
            <person name="Rokshar D.S."/>
            <person name="Rothfels C.J."/>
            <person name="Schneider L."/>
            <person name="Shu S."/>
            <person name="Stevenson D.W."/>
            <person name="Thummler F."/>
            <person name="Tillich M."/>
            <person name="Villarreal Aguilar J.C."/>
            <person name="Widiez T."/>
            <person name="Wong G.K."/>
            <person name="Wymore A."/>
            <person name="Zhang Y."/>
            <person name="Zimmer A.D."/>
            <person name="Quatrano R.S."/>
            <person name="Mayer K.F.X."/>
            <person name="Goodstein D."/>
            <person name="Casacuberta J.M."/>
            <person name="Vandepoele K."/>
            <person name="Reski R."/>
            <person name="Cuming A.C."/>
            <person name="Tuskan G.A."/>
            <person name="Maumus F."/>
            <person name="Salse J."/>
            <person name="Schmutz J."/>
            <person name="Rensing S.A."/>
        </authorList>
    </citation>
    <scope>NUCLEOTIDE SEQUENCE [LARGE SCALE GENOMIC DNA]</scope>
    <source>
        <strain evidence="3 4">cv. Gransden 2004</strain>
    </source>
</reference>
<dbReference type="EnsemblPlants" id="Pp3c8_22202V3.2">
    <property type="protein sequence ID" value="PAC:32965614.CDS.1"/>
    <property type="gene ID" value="Pp3c8_22202"/>
</dbReference>
<organism evidence="2">
    <name type="scientific">Physcomitrium patens</name>
    <name type="common">Spreading-leaved earth moss</name>
    <name type="synonym">Physcomitrella patens</name>
    <dbReference type="NCBI Taxonomy" id="3218"/>
    <lineage>
        <taxon>Eukaryota</taxon>
        <taxon>Viridiplantae</taxon>
        <taxon>Streptophyta</taxon>
        <taxon>Embryophyta</taxon>
        <taxon>Bryophyta</taxon>
        <taxon>Bryophytina</taxon>
        <taxon>Bryopsida</taxon>
        <taxon>Funariidae</taxon>
        <taxon>Funariales</taxon>
        <taxon>Funariaceae</taxon>
        <taxon>Physcomitrium</taxon>
    </lineage>
</organism>
<evidence type="ECO:0000313" key="2">
    <source>
        <dbReference type="EMBL" id="PNR50023.1"/>
    </source>
</evidence>
<evidence type="ECO:0000313" key="4">
    <source>
        <dbReference type="Proteomes" id="UP000006727"/>
    </source>
</evidence>
<dbReference type="Proteomes" id="UP000006727">
    <property type="component" value="Chromosome 8"/>
</dbReference>
<evidence type="ECO:0000259" key="1">
    <source>
        <dbReference type="Pfam" id="PF06985"/>
    </source>
</evidence>
<dbReference type="EnsemblPlants" id="Pp3c8_22202V3.3">
    <property type="protein sequence ID" value="PAC:32965615.CDS.1"/>
    <property type="gene ID" value="Pp3c8_22202"/>
</dbReference>
<dbReference type="PANTHER" id="PTHR24148">
    <property type="entry name" value="ANKYRIN REPEAT DOMAIN-CONTAINING PROTEIN 39 HOMOLOG-RELATED"/>
    <property type="match status" value="1"/>
</dbReference>
<sequence>MAVPQYSYKPLRGSREIRLLYLHPPQNGSNELRCDIHHCRDLESSPDEYEALSYTWADENGDKTLRKSIRCNGTTMHVTMNLAMALRELRHPNCPRILWVDAVCINQNNDDGKNVQVGMMGYIYRRARQVVAWVGPESAMDVAAFRVVNYLHAEGWFSPEELYTWFSLVRFIKRTWFSRVWIVQELALAKKIIIYCGKNQLDWDILRRGLVKFLDRMGVFLNTSKADVSLERMFTLLSIRNLVTDHSDEQPQRLGRFTQFSISQIDDGRASKQVERGDLLRFMASTRLFGATEPKDRIYAMLGLVLDNDRDGIEIIYSKNVSYGDVYREFVRVLILQHGTLDVLSQAGLHSALPSWVPDWTLPMKCYPLALHKYYASGAVTKPALSWASNERNSRLRNQDRVLKLRGILCDTIRTLTPGIMSDTVESSVFEREALNAAKGSVFVVALATGKGLREMLQFTLDSDSLKPVRIYKDEANSWMEAAHISCRELYGDAHWEERWGAVEGSAFIKTLIGNLPFEPLGSDHEALFAHCYAIWREWLSRNPLLIRTGIFSDSSSIPVQPELIKLFSRHGTSWLSEERSMSARRGMVQINSSTKVPIFVNEKLARHYFNTKRCIRNILGSDDADSSRAPAEEDARRSHLMHDDASVKMAVARMFSRAVERMARNRQFCTTSSRRFIGWVPSEAQIGDVVCLLEGGRVPYILRPLQGGLYSFIGDAYVHGLMRGEGWSPNSLQMISLT</sequence>
<name>A0A2K1K8C4_PHYPA</name>
<dbReference type="EnsemblPlants" id="Pp3c8_22202V3.1">
    <property type="protein sequence ID" value="PAC:32965613.CDS.1"/>
    <property type="gene ID" value="Pp3c8_22202"/>
</dbReference>
<feature type="domain" description="Heterokaryon incompatibility" evidence="1">
    <location>
        <begin position="49"/>
        <end position="185"/>
    </location>
</feature>
<reference evidence="3" key="3">
    <citation type="submission" date="2020-12" db="UniProtKB">
        <authorList>
            <consortium name="EnsemblPlants"/>
        </authorList>
    </citation>
    <scope>IDENTIFICATION</scope>
</reference>
<proteinExistence type="predicted"/>
<dbReference type="PaxDb" id="3218-PP1S134_131V6.1"/>
<dbReference type="Gramene" id="Pp3c8_22200V3.1">
    <property type="protein sequence ID" value="PAC:32965892.CDS.1"/>
    <property type="gene ID" value="Pp3c8_22200"/>
</dbReference>
<dbReference type="AlphaFoldDB" id="A0A2K1K8C4"/>
<dbReference type="InterPro" id="IPR052895">
    <property type="entry name" value="HetReg/Transcr_Mod"/>
</dbReference>
<dbReference type="STRING" id="3218.A0A2K1K8C4"/>
<dbReference type="Gramene" id="Pp3c8_22202V3.3">
    <property type="protein sequence ID" value="PAC:32965615.CDS.1"/>
    <property type="gene ID" value="Pp3c8_22202"/>
</dbReference>
<dbReference type="PANTHER" id="PTHR24148:SF64">
    <property type="entry name" value="HETEROKARYON INCOMPATIBILITY DOMAIN-CONTAINING PROTEIN"/>
    <property type="match status" value="1"/>
</dbReference>